<reference evidence="2" key="1">
    <citation type="journal article" date="2019" name="Int. J. Syst. Evol. Microbiol.">
        <title>The Global Catalogue of Microorganisms (GCM) 10K type strain sequencing project: providing services to taxonomists for standard genome sequencing and annotation.</title>
        <authorList>
            <consortium name="The Broad Institute Genomics Platform"/>
            <consortium name="The Broad Institute Genome Sequencing Center for Infectious Disease"/>
            <person name="Wu L."/>
            <person name="Ma J."/>
        </authorList>
    </citation>
    <scope>NUCLEOTIDE SEQUENCE [LARGE SCALE GENOMIC DNA]</scope>
    <source>
        <strain evidence="2">CGMCC 4.1641</strain>
    </source>
</reference>
<organism evidence="1 2">
    <name type="scientific">Cohnella boryungensis</name>
    <dbReference type="NCBI Taxonomy" id="768479"/>
    <lineage>
        <taxon>Bacteria</taxon>
        <taxon>Bacillati</taxon>
        <taxon>Bacillota</taxon>
        <taxon>Bacilli</taxon>
        <taxon>Bacillales</taxon>
        <taxon>Paenibacillaceae</taxon>
        <taxon>Cohnella</taxon>
    </lineage>
</organism>
<dbReference type="RefSeq" id="WP_204602557.1">
    <property type="nucleotide sequence ID" value="NZ_JBHSED010000065.1"/>
</dbReference>
<evidence type="ECO:0000313" key="2">
    <source>
        <dbReference type="Proteomes" id="UP001595755"/>
    </source>
</evidence>
<protein>
    <recommendedName>
        <fullName evidence="3">CdiI immunity protein domain-containing protein</fullName>
    </recommendedName>
</protein>
<proteinExistence type="predicted"/>
<gene>
    <name evidence="1" type="ORF">ACFO1S_23925</name>
</gene>
<evidence type="ECO:0008006" key="3">
    <source>
        <dbReference type="Google" id="ProtNLM"/>
    </source>
</evidence>
<keyword evidence="2" id="KW-1185">Reference proteome</keyword>
<sequence>MENNKYPENYFEHYIVSFPGIGHAPNEAGFEKLAKLYIDIEGIDEFFNLIKEIQIVKENNDWSYFESIAEDFDIEGLDAGKLKELANIAINVFNNISESQNFSKETL</sequence>
<dbReference type="EMBL" id="JBHSED010000065">
    <property type="protein sequence ID" value="MFC4306473.1"/>
    <property type="molecule type" value="Genomic_DNA"/>
</dbReference>
<accession>A0ABV8SIM1</accession>
<evidence type="ECO:0000313" key="1">
    <source>
        <dbReference type="EMBL" id="MFC4306473.1"/>
    </source>
</evidence>
<name>A0ABV8SIM1_9BACL</name>
<comment type="caution">
    <text evidence="1">The sequence shown here is derived from an EMBL/GenBank/DDBJ whole genome shotgun (WGS) entry which is preliminary data.</text>
</comment>
<dbReference type="Proteomes" id="UP001595755">
    <property type="component" value="Unassembled WGS sequence"/>
</dbReference>